<dbReference type="EMBL" id="CAJFCW020000006">
    <property type="protein sequence ID" value="CAG9127377.1"/>
    <property type="molecule type" value="Genomic_DNA"/>
</dbReference>
<protein>
    <recommendedName>
        <fullName evidence="3">Protein kinase domain-containing protein</fullName>
    </recommendedName>
</protein>
<dbReference type="InterPro" id="IPR011009">
    <property type="entry name" value="Kinase-like_dom_sf"/>
</dbReference>
<comment type="caution">
    <text evidence="4">The sequence shown here is derived from an EMBL/GenBank/DDBJ whole genome shotgun (WGS) entry which is preliminary data.</text>
</comment>
<evidence type="ECO:0000256" key="1">
    <source>
        <dbReference type="PROSITE-ProRule" id="PRU10141"/>
    </source>
</evidence>
<keyword evidence="5" id="KW-1185">Reference proteome</keyword>
<name>A0A811LRG3_9BILA</name>
<dbReference type="OrthoDB" id="5872528at2759"/>
<dbReference type="EMBL" id="CAJFDH010000006">
    <property type="protein sequence ID" value="CAD5229989.1"/>
    <property type="molecule type" value="Genomic_DNA"/>
</dbReference>
<organism evidence="4 5">
    <name type="scientific">Bursaphelenchus okinawaensis</name>
    <dbReference type="NCBI Taxonomy" id="465554"/>
    <lineage>
        <taxon>Eukaryota</taxon>
        <taxon>Metazoa</taxon>
        <taxon>Ecdysozoa</taxon>
        <taxon>Nematoda</taxon>
        <taxon>Chromadorea</taxon>
        <taxon>Rhabditida</taxon>
        <taxon>Tylenchina</taxon>
        <taxon>Tylenchomorpha</taxon>
        <taxon>Aphelenchoidea</taxon>
        <taxon>Aphelenchoididae</taxon>
        <taxon>Bursaphelenchus</taxon>
    </lineage>
</organism>
<reference evidence="4" key="1">
    <citation type="submission" date="2020-09" db="EMBL/GenBank/DDBJ databases">
        <authorList>
            <person name="Kikuchi T."/>
        </authorList>
    </citation>
    <scope>NUCLEOTIDE SEQUENCE</scope>
    <source>
        <strain evidence="4">SH1</strain>
    </source>
</reference>
<feature type="region of interest" description="Disordered" evidence="2">
    <location>
        <begin position="316"/>
        <end position="372"/>
    </location>
</feature>
<feature type="compositionally biased region" description="Polar residues" evidence="2">
    <location>
        <begin position="358"/>
        <end position="372"/>
    </location>
</feature>
<dbReference type="FunFam" id="1.10.510.10:FF:000967">
    <property type="entry name" value="Protein CBG11274"/>
    <property type="match status" value="1"/>
</dbReference>
<sequence>MSAANEKDDDGMNLKKDAVIAGNNGEYTIIKLLGEGGFGAVYCVKATDGNEYAMKVEKKLLKRKHSKLKMEVAILKLVGEEKETVHFTKIIDRGKKEQYFFLVMELVGPSLDDMKRTRPHKVFSLPTGLKAGIQCLKAVAALHKHGFIHRDLKPANYARGLNDKRTVVYLLDFGIARCYKNMAGDIKTPRSSVPFKGTVRFASRSCHRNKELGPKDDCESWFYLLLDLIIETGLPWKKFADRDKVIQCKDEMRENESRRKNSLFYNIKHTDYFDKVLEYLDSRTYADKIDYEFLYEAVTLTGVRCGANMDAPYDWDKDSATRTSTTQATVTTGGNNKTKKSSKSTQSSNQRTTKTNKQSRQCSSSEVSPQSD</sequence>
<dbReference type="InterPro" id="IPR017441">
    <property type="entry name" value="Protein_kinase_ATP_BS"/>
</dbReference>
<evidence type="ECO:0000259" key="3">
    <source>
        <dbReference type="PROSITE" id="PS50011"/>
    </source>
</evidence>
<proteinExistence type="predicted"/>
<dbReference type="PROSITE" id="PS50011">
    <property type="entry name" value="PROTEIN_KINASE_DOM"/>
    <property type="match status" value="1"/>
</dbReference>
<dbReference type="AlphaFoldDB" id="A0A811LRG3"/>
<dbReference type="Proteomes" id="UP000614601">
    <property type="component" value="Unassembled WGS sequence"/>
</dbReference>
<dbReference type="SMART" id="SM00220">
    <property type="entry name" value="S_TKc"/>
    <property type="match status" value="1"/>
</dbReference>
<dbReference type="SUPFAM" id="SSF56112">
    <property type="entry name" value="Protein kinase-like (PK-like)"/>
    <property type="match status" value="1"/>
</dbReference>
<dbReference type="PROSITE" id="PS00107">
    <property type="entry name" value="PROTEIN_KINASE_ATP"/>
    <property type="match status" value="1"/>
</dbReference>
<feature type="domain" description="Protein kinase" evidence="3">
    <location>
        <begin position="27"/>
        <end position="294"/>
    </location>
</feature>
<evidence type="ECO:0000313" key="4">
    <source>
        <dbReference type="EMBL" id="CAD5229989.1"/>
    </source>
</evidence>
<keyword evidence="1" id="KW-0067">ATP-binding</keyword>
<feature type="compositionally biased region" description="Low complexity" evidence="2">
    <location>
        <begin position="343"/>
        <end position="356"/>
    </location>
</feature>
<evidence type="ECO:0000256" key="2">
    <source>
        <dbReference type="SAM" id="MobiDB-lite"/>
    </source>
</evidence>
<dbReference type="Pfam" id="PF00069">
    <property type="entry name" value="Pkinase"/>
    <property type="match status" value="1"/>
</dbReference>
<dbReference type="GO" id="GO:0005524">
    <property type="term" value="F:ATP binding"/>
    <property type="evidence" value="ECO:0007669"/>
    <property type="project" value="UniProtKB-UniRule"/>
</dbReference>
<feature type="compositionally biased region" description="Low complexity" evidence="2">
    <location>
        <begin position="321"/>
        <end position="336"/>
    </location>
</feature>
<gene>
    <name evidence="4" type="ORF">BOKJ2_LOCUS13911</name>
</gene>
<evidence type="ECO:0000313" key="5">
    <source>
        <dbReference type="Proteomes" id="UP000614601"/>
    </source>
</evidence>
<dbReference type="PANTHER" id="PTHR11909">
    <property type="entry name" value="CASEIN KINASE-RELATED"/>
    <property type="match status" value="1"/>
</dbReference>
<dbReference type="Gene3D" id="1.10.510.10">
    <property type="entry name" value="Transferase(Phosphotransferase) domain 1"/>
    <property type="match status" value="1"/>
</dbReference>
<dbReference type="Proteomes" id="UP000783686">
    <property type="component" value="Unassembled WGS sequence"/>
</dbReference>
<feature type="binding site" evidence="1">
    <location>
        <position position="55"/>
    </location>
    <ligand>
        <name>ATP</name>
        <dbReference type="ChEBI" id="CHEBI:30616"/>
    </ligand>
</feature>
<dbReference type="InterPro" id="IPR050235">
    <property type="entry name" value="CK1_Ser-Thr_kinase"/>
</dbReference>
<accession>A0A811LRG3</accession>
<dbReference type="InterPro" id="IPR000719">
    <property type="entry name" value="Prot_kinase_dom"/>
</dbReference>
<dbReference type="GO" id="GO:0004672">
    <property type="term" value="F:protein kinase activity"/>
    <property type="evidence" value="ECO:0007669"/>
    <property type="project" value="InterPro"/>
</dbReference>
<keyword evidence="1" id="KW-0547">Nucleotide-binding</keyword>